<feature type="compositionally biased region" description="Low complexity" evidence="9">
    <location>
        <begin position="52"/>
        <end position="69"/>
    </location>
</feature>
<keyword evidence="5" id="KW-0645">Protease</keyword>
<dbReference type="Gene3D" id="3.90.70.10">
    <property type="entry name" value="Cysteine proteinases"/>
    <property type="match status" value="1"/>
</dbReference>
<feature type="region of interest" description="Disordered" evidence="9">
    <location>
        <begin position="1"/>
        <end position="115"/>
    </location>
</feature>
<dbReference type="PROSITE" id="PS00973">
    <property type="entry name" value="USP_2"/>
    <property type="match status" value="1"/>
</dbReference>
<dbReference type="PANTHER" id="PTHR24006">
    <property type="entry name" value="UBIQUITIN CARBOXYL-TERMINAL HYDROLASE"/>
    <property type="match status" value="1"/>
</dbReference>
<feature type="compositionally biased region" description="Basic and acidic residues" evidence="9">
    <location>
        <begin position="2500"/>
        <end position="2519"/>
    </location>
</feature>
<dbReference type="GO" id="GO:0005634">
    <property type="term" value="C:nucleus"/>
    <property type="evidence" value="ECO:0007669"/>
    <property type="project" value="TreeGrafter"/>
</dbReference>
<dbReference type="GO" id="GO:0004843">
    <property type="term" value="F:cysteine-type deubiquitinase activity"/>
    <property type="evidence" value="ECO:0007669"/>
    <property type="project" value="UniProtKB-EC"/>
</dbReference>
<dbReference type="InterPro" id="IPR038765">
    <property type="entry name" value="Papain-like_cys_pep_sf"/>
</dbReference>
<dbReference type="SUPFAM" id="SSF48371">
    <property type="entry name" value="ARM repeat"/>
    <property type="match status" value="1"/>
</dbReference>
<comment type="similarity">
    <text evidence="2">Belongs to the peptidase C19 family.</text>
</comment>
<evidence type="ECO:0000256" key="2">
    <source>
        <dbReference type="ARBA" id="ARBA00009085"/>
    </source>
</evidence>
<dbReference type="RefSeq" id="XP_022644939.1">
    <property type="nucleotide sequence ID" value="XM_022789204.1"/>
</dbReference>
<dbReference type="PROSITE" id="PS50235">
    <property type="entry name" value="USP_3"/>
    <property type="match status" value="1"/>
</dbReference>
<evidence type="ECO:0000256" key="5">
    <source>
        <dbReference type="ARBA" id="ARBA00022670"/>
    </source>
</evidence>
<dbReference type="InterPro" id="IPR001394">
    <property type="entry name" value="Peptidase_C19_UCH"/>
</dbReference>
<dbReference type="GO" id="GO:0016477">
    <property type="term" value="P:cell migration"/>
    <property type="evidence" value="ECO:0007669"/>
    <property type="project" value="TreeGrafter"/>
</dbReference>
<dbReference type="InterPro" id="IPR021905">
    <property type="entry name" value="DUF3517"/>
</dbReference>
<reference evidence="11" key="1">
    <citation type="submission" date="2021-01" db="UniProtKB">
        <authorList>
            <consortium name="EnsemblMetazoa"/>
        </authorList>
    </citation>
    <scope>IDENTIFICATION</scope>
</reference>
<evidence type="ECO:0000313" key="12">
    <source>
        <dbReference type="Proteomes" id="UP000594260"/>
    </source>
</evidence>
<dbReference type="InterPro" id="IPR056850">
    <property type="entry name" value="ARM_UBP34_24_USP9X_Y"/>
</dbReference>
<evidence type="ECO:0000256" key="1">
    <source>
        <dbReference type="ARBA" id="ARBA00000707"/>
    </source>
</evidence>
<dbReference type="FunCoup" id="A0A7M7J012">
    <property type="interactions" value="1750"/>
</dbReference>
<dbReference type="InterPro" id="IPR028889">
    <property type="entry name" value="USP"/>
</dbReference>
<feature type="compositionally biased region" description="Low complexity" evidence="9">
    <location>
        <begin position="1043"/>
        <end position="1068"/>
    </location>
</feature>
<feature type="region of interest" description="Disordered" evidence="9">
    <location>
        <begin position="947"/>
        <end position="974"/>
    </location>
</feature>
<name>A0A7M7J012_VARDE</name>
<dbReference type="KEGG" id="vde:111243512"/>
<dbReference type="GO" id="GO:0005829">
    <property type="term" value="C:cytosol"/>
    <property type="evidence" value="ECO:0007669"/>
    <property type="project" value="TreeGrafter"/>
</dbReference>
<dbReference type="InterPro" id="IPR055176">
    <property type="entry name" value="UBP24/USP9X/USP9Y_UBL"/>
</dbReference>
<dbReference type="CDD" id="cd02659">
    <property type="entry name" value="peptidase_C19C"/>
    <property type="match status" value="1"/>
</dbReference>
<dbReference type="Pfam" id="PF25010">
    <property type="entry name" value="ARM_UBP24_USP9X-Y"/>
    <property type="match status" value="1"/>
</dbReference>
<dbReference type="InterPro" id="IPR018200">
    <property type="entry name" value="USP_CS"/>
</dbReference>
<dbReference type="InterPro" id="IPR016024">
    <property type="entry name" value="ARM-type_fold"/>
</dbReference>
<dbReference type="OrthoDB" id="289038at2759"/>
<dbReference type="Pfam" id="PF22900">
    <property type="entry name" value="UCH_UBL1"/>
    <property type="match status" value="1"/>
</dbReference>
<dbReference type="InParanoid" id="A0A7M7J012"/>
<dbReference type="EC" id="3.4.19.12" evidence="3"/>
<dbReference type="Pfam" id="PF00443">
    <property type="entry name" value="UCH"/>
    <property type="match status" value="1"/>
</dbReference>
<keyword evidence="4" id="KW-0597">Phosphoprotein</keyword>
<evidence type="ECO:0000259" key="10">
    <source>
        <dbReference type="PROSITE" id="PS50235"/>
    </source>
</evidence>
<dbReference type="InterPro" id="IPR050164">
    <property type="entry name" value="Peptidase_C19"/>
</dbReference>
<dbReference type="Proteomes" id="UP000594260">
    <property type="component" value="Unplaced"/>
</dbReference>
<proteinExistence type="inferred from homology"/>
<evidence type="ECO:0000256" key="6">
    <source>
        <dbReference type="ARBA" id="ARBA00022786"/>
    </source>
</evidence>
<dbReference type="PROSITE" id="PS00972">
    <property type="entry name" value="USP_1"/>
    <property type="match status" value="1"/>
</dbReference>
<dbReference type="SUPFAM" id="SSF54001">
    <property type="entry name" value="Cysteine proteinases"/>
    <property type="match status" value="1"/>
</dbReference>
<keyword evidence="7" id="KW-0378">Hydrolase</keyword>
<evidence type="ECO:0000256" key="8">
    <source>
        <dbReference type="ARBA" id="ARBA00022807"/>
    </source>
</evidence>
<keyword evidence="12" id="KW-1185">Reference proteome</keyword>
<feature type="compositionally biased region" description="Basic and acidic residues" evidence="9">
    <location>
        <begin position="72"/>
        <end position="105"/>
    </location>
</feature>
<feature type="domain" description="USP" evidence="10">
    <location>
        <begin position="1575"/>
        <end position="1929"/>
    </location>
</feature>
<evidence type="ECO:0000256" key="4">
    <source>
        <dbReference type="ARBA" id="ARBA00022553"/>
    </source>
</evidence>
<organism evidence="11 12">
    <name type="scientific">Varroa destructor</name>
    <name type="common">Honeybee mite</name>
    <dbReference type="NCBI Taxonomy" id="109461"/>
    <lineage>
        <taxon>Eukaryota</taxon>
        <taxon>Metazoa</taxon>
        <taxon>Ecdysozoa</taxon>
        <taxon>Arthropoda</taxon>
        <taxon>Chelicerata</taxon>
        <taxon>Arachnida</taxon>
        <taxon>Acari</taxon>
        <taxon>Parasitiformes</taxon>
        <taxon>Mesostigmata</taxon>
        <taxon>Gamasina</taxon>
        <taxon>Dermanyssoidea</taxon>
        <taxon>Varroidae</taxon>
        <taxon>Varroa</taxon>
    </lineage>
</organism>
<dbReference type="FunFam" id="3.90.70.10:FF:000007">
    <property type="entry name" value="Probable ubiquitin carboxyl-terminal hydrolase FAF-X"/>
    <property type="match status" value="1"/>
</dbReference>
<feature type="compositionally biased region" description="Low complexity" evidence="9">
    <location>
        <begin position="947"/>
        <end position="972"/>
    </location>
</feature>
<dbReference type="GeneID" id="111243512"/>
<dbReference type="GO" id="GO:0006508">
    <property type="term" value="P:proteolysis"/>
    <property type="evidence" value="ECO:0007669"/>
    <property type="project" value="UniProtKB-KW"/>
</dbReference>
<dbReference type="PANTHER" id="PTHR24006:SF925">
    <property type="entry name" value="UBIQUITINYL HYDROLASE 1"/>
    <property type="match status" value="1"/>
</dbReference>
<dbReference type="GO" id="GO:0016579">
    <property type="term" value="P:protein deubiquitination"/>
    <property type="evidence" value="ECO:0007669"/>
    <property type="project" value="InterPro"/>
</dbReference>
<dbReference type="EnsemblMetazoa" id="XM_022789204">
    <property type="protein sequence ID" value="XP_022644939"/>
    <property type="gene ID" value="LOC111243512"/>
</dbReference>
<feature type="region of interest" description="Disordered" evidence="9">
    <location>
        <begin position="2481"/>
        <end position="2536"/>
    </location>
</feature>
<protein>
    <recommendedName>
        <fullName evidence="3">ubiquitinyl hydrolase 1</fullName>
        <ecNumber evidence="3">3.4.19.12</ecNumber>
    </recommendedName>
</protein>
<evidence type="ECO:0000256" key="3">
    <source>
        <dbReference type="ARBA" id="ARBA00012759"/>
    </source>
</evidence>
<evidence type="ECO:0000313" key="11">
    <source>
        <dbReference type="EnsemblMetazoa" id="XP_022644939"/>
    </source>
</evidence>
<dbReference type="Pfam" id="PF12030">
    <property type="entry name" value="DUF3517"/>
    <property type="match status" value="1"/>
</dbReference>
<keyword evidence="6" id="KW-0833">Ubl conjugation pathway</keyword>
<evidence type="ECO:0000256" key="9">
    <source>
        <dbReference type="SAM" id="MobiDB-lite"/>
    </source>
</evidence>
<keyword evidence="8" id="KW-0788">Thiol protease</keyword>
<dbReference type="OMA" id="YDYEREC"/>
<feature type="region of interest" description="Disordered" evidence="9">
    <location>
        <begin position="1043"/>
        <end position="1076"/>
    </location>
</feature>
<evidence type="ECO:0000256" key="7">
    <source>
        <dbReference type="ARBA" id="ARBA00022801"/>
    </source>
</evidence>
<comment type="catalytic activity">
    <reaction evidence="1">
        <text>Thiol-dependent hydrolysis of ester, thioester, amide, peptide and isopeptide bonds formed by the C-terminal Gly of ubiquitin (a 76-residue protein attached to proteins as an intracellular targeting signal).</text>
        <dbReference type="EC" id="3.4.19.12"/>
    </reaction>
</comment>
<accession>A0A7M7J012</accession>
<sequence>MATAGDTTMDDVFESDPPTEICPNAINEDDPAVPEQRPCSTEQTNDEEQKFQQQSQPQQSHDAPQQQSHTGEVQDKQSAEDSKSDGDGKQDGKDGADNDKEHSEEAALVDPDSFPEDDLQKLEEMINRSRWVVPVLPSGELEVLLLATLRLARRGIDEQNELCMRFIRDGLTTSFVKILTDEAVSGWKFEIHKCIYHNCVLLIELCVAKLDSNCPELLDLLALLFNPDNKFHHYNASRGMDTQESTPFAKSGDARSPKGWLVNLINRFGALGGFEVLLRRFEETSVDKPLPLSIIVLLVKPFGQCCQFLTKQTISTYLMPIVEKVPVYLHKFSDEQLKKDTKNDSLSMLVRWLRYIASCAGQTAMVERLEEFRLQMLLKLLQISSFNGKMNALNEVNKAITNVMLYRQSGHGQRCVDASDAEYLTSNKMVGWIRDNNVLSIVLRDSLHQPQYVEKLEKILRFMIKEKALTLSDLDAIWDSQSGATRHEAIVKNIHDLLAKLAWDFSPEQLEHVFESCFKKSWATAQTKKEREKLIELIRRLAEDDKDGMMAHKVLQLLWGLAHNQQVPNEIVDLALSAHLKILDYSCCQDRSAQKQHWLEECVQELRNNDIWVIPALKHIREICVLYQETQQQTSHGLVPRGASQGPARSDIISALQNKHTLVVLVTTNLVNYVEESKKFVTTHPDPSVAREGHRYPHNVNVYERLRFLRFLLKDGQLWLCAPQATQIWKCLAENGAYPSDREACFNWFAKLMGDEPDLDPDINKQFFEENVLKFDPSQLTESGIHCFHRFFKMVNVKEGNLVTMKSGMSASPNGTNVVYVDNVELVGQDYLWKVVLLAPDKVSARAAGILRDTTTNLGPKLHEARTALHEEFVTTCFDRIRLAYGAWKRLQPSERAIELRKMRRLLRLLTQYVQQCDGDYPERLYLPLHRALRGREMRATIQIWSSSGTSNNSTGANSSNTSSASNSSGSSDEIVVSTHTNETLFSLKRKVEHRLEMGKLELFHGEESLSEKMHNSMGAIFPTARMTLRAKAAVTTQSLGLTTSTGAGEAGAHQSSPASSSSSESESPSPPQLSHASQMLLENQLPGVLIARKENRVRFCLTLCDIPELHDVTWALLQQIPSSSDVMAQLKQYAAGEPGKLAAYFKASSSISELQYNLEVLYAMLLPATDPLSEEALTLQCNCIRSGVLHALADMLLKRPAGAQPVELPHSVQLVLLKLYRFLLAILIRNSSSAVAAAEPHEDSVVSTVAGKVVAALQGQQFTIKPLCPSAVESILSTLVKSSWSLANLDEISPDNVHICQESLYTLTASLRLLSDAKITSGVLQNTEYIFYLLLKCPNASVRQAAEDTFYNLGKQFGPLNFITSLYAQVNGDVVTHHEKSSEYFSLIGRLLGTLKSFSEAKDLFEKELSWLRAAKDDAQPPQLTEGHLIVAISVCRFLSSDEKARHNDFVRELLEDFVFPASKAFVALKNPELMSGHHDQNAADHMEIGKLKPNGNHGQLLASEGVTAKSVCVNASITNAALDLVVELCCRCLTNLAETNRILSYMFYSDKNARITEWEYFPAVGPRPPKGFVGLKNAGATCYMNSVLQQLYMIKPIRQGLLSLKDVVTESDLTNGGNESDYNLGVLKQVMIIFGFLEKSRQQFYVPQGFWNHFRLWGEPVNVREQHDALEFFNCLVDSIDEALKSLNWPTILSKVLGGTFADQKICKGCPHRYSREESFTTLNIDIRNHSNLLDSLEQYVKGDLLEGPNAYHCEQCSKKVDTVKRLCIKSLPPILAIQLKRFDYDWDRECAIKFNDYFEFPRDLDMEPYTVQGLARREGEPVEPDRTDRSEQAANAGTIYELSGIVVHSGQASGGHYYSYIKTDGQWYKFDDGEVCESKMESHEEMKNQCFGGDYVSEMFDHISKRMSCRRQKRWWNAYILFYERVDLADRIERQLRIERPDEMAAAMLPPAIEMSVWQQNLQYTHVHVQFTAEFFRFVKNLVSVNAKHLTMTVAATDDSGDENHQEAQVVEVPDVPLLSMQLADKFLFSTYFHTKKVLRGNMSEWLATLIEYFNNSLEARTWFGQRLTNVSLPGHGIICTYLLECPVEEVRHCFAHLLANLVHCLLKDTPNQSSDFNPLAVRILSDVMQLLAKDVCDYGRHVNHYFLFYSLYAGMGSREKMHLIKSEVPLAFIRLALDDGAIKYQYAELGKLYQTIATLLHCLDVTGYQAAADESRSLNLLLANPYARSVLAPMDERIAEYLFQPNSFIKKLLEDANGMDEVVDLVKYLCWENQEMSRNVLTELLWCIAYVCTYEVRPYLDILLHILTIQDSWQMIRINMILKGMRPDREALFDIIERAKSHYQKRAYQCVKFLVELLTRVPEAFEDPETRQRLQAAVEWTRTELDRKHYPGSGQQQPPWSQVSNETSNGYFLERSASAVEMVSRAGQLLAQLSDGEEQPHPAAAGDTAANVASTAGAGCTATTTITGATIASTLSDKKEADPWRDGIVTTTNTTGKKDETWPKDRTRPIEERQAETPAGAGGDHPRQEITR</sequence>